<gene>
    <name evidence="3" type="ORF">ET996_07730</name>
</gene>
<evidence type="ECO:0000313" key="3">
    <source>
        <dbReference type="EMBL" id="TBT95004.1"/>
    </source>
</evidence>
<dbReference type="Pfam" id="PF14338">
    <property type="entry name" value="Mrr_N"/>
    <property type="match status" value="1"/>
</dbReference>
<accession>A0A4Q9KKX1</accession>
<dbReference type="InterPro" id="IPR052906">
    <property type="entry name" value="Type_IV_Methyl-Rstrct_Enzyme"/>
</dbReference>
<dbReference type="InterPro" id="IPR025745">
    <property type="entry name" value="Mrr-like_N_dom"/>
</dbReference>
<proteinExistence type="predicted"/>
<feature type="domain" description="Restriction system protein Mrr-like N-terminal" evidence="2">
    <location>
        <begin position="9"/>
        <end position="96"/>
    </location>
</feature>
<dbReference type="Proteomes" id="UP000291933">
    <property type="component" value="Unassembled WGS sequence"/>
</dbReference>
<dbReference type="EMBL" id="SDMR01000008">
    <property type="protein sequence ID" value="TBT95004.1"/>
    <property type="molecule type" value="Genomic_DNA"/>
</dbReference>
<dbReference type="AlphaFoldDB" id="A0A4Q9KKX1"/>
<dbReference type="SUPFAM" id="SSF52980">
    <property type="entry name" value="Restriction endonuclease-like"/>
    <property type="match status" value="1"/>
</dbReference>
<dbReference type="InterPro" id="IPR011856">
    <property type="entry name" value="tRNA_endonuc-like_dom_sf"/>
</dbReference>
<dbReference type="GO" id="GO:0015666">
    <property type="term" value="F:restriction endodeoxyribonuclease activity"/>
    <property type="evidence" value="ECO:0007669"/>
    <property type="project" value="TreeGrafter"/>
</dbReference>
<dbReference type="PANTHER" id="PTHR30015">
    <property type="entry name" value="MRR RESTRICTION SYSTEM PROTEIN"/>
    <property type="match status" value="1"/>
</dbReference>
<dbReference type="GO" id="GO:0003677">
    <property type="term" value="F:DNA binding"/>
    <property type="evidence" value="ECO:0007669"/>
    <property type="project" value="InterPro"/>
</dbReference>
<dbReference type="Pfam" id="PF04471">
    <property type="entry name" value="Mrr_cat"/>
    <property type="match status" value="1"/>
</dbReference>
<keyword evidence="4" id="KW-1185">Reference proteome</keyword>
<evidence type="ECO:0000259" key="2">
    <source>
        <dbReference type="Pfam" id="PF14338"/>
    </source>
</evidence>
<dbReference type="Gene3D" id="3.40.1350.10">
    <property type="match status" value="1"/>
</dbReference>
<comment type="caution">
    <text evidence="3">The sequence shown here is derived from an EMBL/GenBank/DDBJ whole genome shotgun (WGS) entry which is preliminary data.</text>
</comment>
<dbReference type="InterPro" id="IPR007560">
    <property type="entry name" value="Restrct_endonuc_IV_Mrr"/>
</dbReference>
<evidence type="ECO:0000259" key="1">
    <source>
        <dbReference type="Pfam" id="PF04471"/>
    </source>
</evidence>
<feature type="domain" description="Restriction endonuclease type IV Mrr" evidence="1">
    <location>
        <begin position="167"/>
        <end position="285"/>
    </location>
</feature>
<name>A0A4Q9KKX1_PROTD</name>
<dbReference type="OrthoDB" id="9803736at2"/>
<dbReference type="PANTHER" id="PTHR30015:SF7">
    <property type="entry name" value="TYPE IV METHYL-DIRECTED RESTRICTION ENZYME ECOKMRR"/>
    <property type="match status" value="1"/>
</dbReference>
<dbReference type="GO" id="GO:0009307">
    <property type="term" value="P:DNA restriction-modification system"/>
    <property type="evidence" value="ECO:0007669"/>
    <property type="project" value="InterPro"/>
</dbReference>
<evidence type="ECO:0000313" key="4">
    <source>
        <dbReference type="Proteomes" id="UP000291933"/>
    </source>
</evidence>
<organism evidence="3 4">
    <name type="scientific">Propioniciclava tarda</name>
    <dbReference type="NCBI Taxonomy" id="433330"/>
    <lineage>
        <taxon>Bacteria</taxon>
        <taxon>Bacillati</taxon>
        <taxon>Actinomycetota</taxon>
        <taxon>Actinomycetes</taxon>
        <taxon>Propionibacteriales</taxon>
        <taxon>Propionibacteriaceae</taxon>
        <taxon>Propioniciclava</taxon>
    </lineage>
</organism>
<reference evidence="3 4" key="1">
    <citation type="submission" date="2019-01" db="EMBL/GenBank/DDBJ databases">
        <title>Lactibacter flavus gen. nov., sp. nov., a novel bacterium of the family Propionibacteriaceae isolated from raw milk and dairy products.</title>
        <authorList>
            <person name="Huptas C."/>
            <person name="Wenning M."/>
            <person name="Breitenwieser F."/>
            <person name="Doll E."/>
            <person name="Von Neubeck M."/>
            <person name="Busse H.-J."/>
            <person name="Scherer S."/>
        </authorList>
    </citation>
    <scope>NUCLEOTIDE SEQUENCE [LARGE SCALE GENOMIC DNA]</scope>
    <source>
        <strain evidence="3 4">DSM 22130</strain>
    </source>
</reference>
<sequence>MHSDDLPAYSDLILPTVRAVSKLGGSATAREITTQVLEDLAPTDEMLAVAHANRPESSVYLERVQWARSYAKLIGALESPKRGVFLVTALGKELLAMPSAEGQRRALELDREFRRNRPKRVKEKAAAGVSVDTEEVVDDIDEEEAILAAEQGAPVAERWQDVLLARLHRLSPDGFEEFVLYLLRLYGVELERVGGSGDEGIDGIGTAPLSPVLSSRVAVQVKRYDPNGKPVGREVVALFQRDAQTKGAERAILVTLGKFTEPARRAAIVTAPTVDLIDGERLAMLVNEQKLGLRSVIQVDGDWFNRFE</sequence>
<protein>
    <submittedName>
        <fullName evidence="3">Mrr restriction system protein</fullName>
    </submittedName>
</protein>
<dbReference type="InterPro" id="IPR011335">
    <property type="entry name" value="Restrct_endonuc-II-like"/>
</dbReference>